<reference evidence="2" key="1">
    <citation type="submission" date="2018-02" db="EMBL/GenBank/DDBJ databases">
        <authorList>
            <person name="Cohen D.B."/>
            <person name="Kent A.D."/>
        </authorList>
    </citation>
    <scope>NUCLEOTIDE SEQUENCE</scope>
</reference>
<feature type="compositionally biased region" description="Basic residues" evidence="1">
    <location>
        <begin position="58"/>
        <end position="72"/>
    </location>
</feature>
<proteinExistence type="predicted"/>
<name>A0A2N9EG59_FAGSY</name>
<evidence type="ECO:0000313" key="2">
    <source>
        <dbReference type="EMBL" id="SPC73549.1"/>
    </source>
</evidence>
<feature type="region of interest" description="Disordered" evidence="1">
    <location>
        <begin position="33"/>
        <end position="190"/>
    </location>
</feature>
<dbReference type="AlphaFoldDB" id="A0A2N9EG59"/>
<accession>A0A2N9EG59</accession>
<evidence type="ECO:0008006" key="3">
    <source>
        <dbReference type="Google" id="ProtNLM"/>
    </source>
</evidence>
<feature type="compositionally biased region" description="Basic and acidic residues" evidence="1">
    <location>
        <begin position="33"/>
        <end position="48"/>
    </location>
</feature>
<protein>
    <recommendedName>
        <fullName evidence="3">Aminotransferase-like plant mobile domain-containing protein</fullName>
    </recommendedName>
</protein>
<evidence type="ECO:0000256" key="1">
    <source>
        <dbReference type="SAM" id="MobiDB-lite"/>
    </source>
</evidence>
<sequence length="736" mass="77880">MAPKTLIVCPGTSTKFPSGWRESVKVVEERLKLDSKRGKGSKKVDSSRGDSSPAIVKQKSKSTAKIPSKRPKVAMNRSMIPLSELSDRSPIAPGTLKKSAVETSKTQKKLDVGSQVESTVDPPIPLEETVSSAVRKKPTPAKVASKSQGKNVAASKKAKGQSVGKSVVTHSSPNEESPVRSAIPAEKGSAVSVEKGSATLFPLTKRKVGDEAEGSDWTPIVIKEVSGDDDVVDTGEGVTKMDEGVGEQQEVALEITGDVTIEGISAGKDGLSDVMADETQVAVVGGGATLVMADEAARETTPIIADETSIGMVDETHIGMAHGITPVMAEEVSVGIADEAHVGTGEIAPIMVDEASAGMVDQAYVGTAYKITSVVANSNLIIIAGSTAEDSHDQDADSVDSEETILAEPQPLQIIPFAAQHDKPRTIDPVGFRSNLPFVRMASIMEGISLFGVAPRFERVLREEGSPVVVGDHSLLGTLIGSQVHALEGASIQDIDGSGMADTEVHGVDTVLAGDISLVDESGKAPVSVEEEGVAHVLSAAASSSQTQSAVGMIIPGEVAAFFERFEERALNPYPDWHFWRFEGPLIAYGDFWVYQDAVPLLQQLSAKFGDFTAHFKFGAGFGGPMLSLLGSVLADMKRTSFKTLTESQILSWRSVVQDLIAVGFDLDFLLEHLRKMARKFFSKAIANEIKVVQDQISSLQSTLAVLASYQGELMSAVAASPEVDEVVSPIDGLFD</sequence>
<dbReference type="EMBL" id="OIVN01000063">
    <property type="protein sequence ID" value="SPC73549.1"/>
    <property type="molecule type" value="Genomic_DNA"/>
</dbReference>
<gene>
    <name evidence="2" type="ORF">FSB_LOCUS1431</name>
</gene>
<organism evidence="2">
    <name type="scientific">Fagus sylvatica</name>
    <name type="common">Beechnut</name>
    <dbReference type="NCBI Taxonomy" id="28930"/>
    <lineage>
        <taxon>Eukaryota</taxon>
        <taxon>Viridiplantae</taxon>
        <taxon>Streptophyta</taxon>
        <taxon>Embryophyta</taxon>
        <taxon>Tracheophyta</taxon>
        <taxon>Spermatophyta</taxon>
        <taxon>Magnoliopsida</taxon>
        <taxon>eudicotyledons</taxon>
        <taxon>Gunneridae</taxon>
        <taxon>Pentapetalae</taxon>
        <taxon>rosids</taxon>
        <taxon>fabids</taxon>
        <taxon>Fagales</taxon>
        <taxon>Fagaceae</taxon>
        <taxon>Fagus</taxon>
    </lineage>
</organism>